<evidence type="ECO:0000256" key="2">
    <source>
        <dbReference type="ARBA" id="ARBA00022475"/>
    </source>
</evidence>
<name>A0AAJ1BBS8_9ACTO</name>
<accession>A0AAJ1BBS8</accession>
<organism evidence="8 9">
    <name type="scientific">Varibaculum cambriense</name>
    <dbReference type="NCBI Taxonomy" id="184870"/>
    <lineage>
        <taxon>Bacteria</taxon>
        <taxon>Bacillati</taxon>
        <taxon>Actinomycetota</taxon>
        <taxon>Actinomycetes</taxon>
        <taxon>Actinomycetales</taxon>
        <taxon>Actinomycetaceae</taxon>
        <taxon>Varibaculum</taxon>
    </lineage>
</organism>
<sequence>MGKQRLRLIFKMAIHRPVDALGTVVIALVLVMVCASLSGFISAYSHAIQRGAQSSFGAYSQQVNGNEDVAAFMRSLQDKGEAVATSYSRQNLLKTNTKKATSVDVTMLSGAGDLGVLVAGRYPDKPGELSVSREVAKRLQAKPGDYLELVDVEQTRKQAAFTLVGITENPASIHEVTAIAISANQSIFKSSEVWLTNNDLKTIDEVLNHGGGNVATVTSVIERANANAVSYQAISPQVASLFLGLIIVVLLVAIYAVDRQRRRSVFQVLTALGDTPGRAALTTCTQTTLLALVGGAIGWILACISLPTVSRWVAAFFEQRWNQVEWTAVSIAALATLVMITLGGILSAGVTVLSLKHHKRAHSERLSPRVLLIVGIAGTVATLLLIVSRQLLIFPLGHRLAMIVGALSIPTLAYALTLFTRKRKVTARLGNRLQQLTLGALAIVFALNYYGALYASGVADWTNWLGRQINGEESYLQVTSATEQAVDNLLERLPQLKPRTAVFGDVSTNEQMFRITDSEGTQCFKTAKSVDDCPQSNLDFIYVASGGLVDKSFINHAPKSYVTNKGAVTLIGIGIADSTITKMSTVGGLIGDRNLENNILSGLVISPDSPLLNQLGVKKPQSYTAIITGFAALPDEVQDEIRANLLIQAPFATITDSEDPQVRQIRAQAVARQLLAVIVSGAILLTLAAALVSNQQIERRLIELTGGGSKIKVRLVKSLLISYTVSVACAVILGRLAAMDRVPFIRLNSAVSHDYGLVWTIGLSSLLFLIPALVIAIRSSNTIPLTGSPKSPNNP</sequence>
<feature type="transmembrane region" description="Helical" evidence="6">
    <location>
        <begin position="400"/>
        <end position="420"/>
    </location>
</feature>
<feature type="transmembrane region" description="Helical" evidence="6">
    <location>
        <begin position="757"/>
        <end position="777"/>
    </location>
</feature>
<feature type="transmembrane region" description="Helical" evidence="6">
    <location>
        <begin position="432"/>
        <end position="450"/>
    </location>
</feature>
<evidence type="ECO:0000259" key="7">
    <source>
        <dbReference type="Pfam" id="PF02687"/>
    </source>
</evidence>
<evidence type="ECO:0000256" key="4">
    <source>
        <dbReference type="ARBA" id="ARBA00022989"/>
    </source>
</evidence>
<gene>
    <name evidence="8" type="ORF">L0M99_05490</name>
</gene>
<feature type="transmembrane region" description="Helical" evidence="6">
    <location>
        <begin position="715"/>
        <end position="737"/>
    </location>
</feature>
<dbReference type="EMBL" id="JAKNHJ010000009">
    <property type="protein sequence ID" value="MCG4617943.1"/>
    <property type="molecule type" value="Genomic_DNA"/>
</dbReference>
<feature type="transmembrane region" description="Helical" evidence="6">
    <location>
        <begin position="329"/>
        <end position="354"/>
    </location>
</feature>
<proteinExistence type="predicted"/>
<feature type="domain" description="ABC3 transporter permease C-terminal" evidence="7">
    <location>
        <begin position="239"/>
        <end position="348"/>
    </location>
</feature>
<comment type="caution">
    <text evidence="8">The sequence shown here is derived from an EMBL/GenBank/DDBJ whole genome shotgun (WGS) entry which is preliminary data.</text>
</comment>
<feature type="transmembrane region" description="Helical" evidence="6">
    <location>
        <begin position="674"/>
        <end position="694"/>
    </location>
</feature>
<evidence type="ECO:0000256" key="5">
    <source>
        <dbReference type="ARBA" id="ARBA00023136"/>
    </source>
</evidence>
<feature type="transmembrane region" description="Helical" evidence="6">
    <location>
        <begin position="238"/>
        <end position="257"/>
    </location>
</feature>
<evidence type="ECO:0000313" key="8">
    <source>
        <dbReference type="EMBL" id="MCG4617943.1"/>
    </source>
</evidence>
<reference evidence="8" key="1">
    <citation type="submission" date="2022-01" db="EMBL/GenBank/DDBJ databases">
        <title>Collection of gut derived symbiotic bacterial strains cultured from healthy donors.</title>
        <authorList>
            <person name="Lin H."/>
            <person name="Kohout C."/>
            <person name="Waligurski E."/>
            <person name="Pamer E.G."/>
        </authorList>
    </citation>
    <scope>NUCLEOTIDE SEQUENCE</scope>
    <source>
        <strain evidence="8">DFI.7.46</strain>
    </source>
</reference>
<dbReference type="AlphaFoldDB" id="A0AAJ1BBS8"/>
<evidence type="ECO:0000313" key="9">
    <source>
        <dbReference type="Proteomes" id="UP001200537"/>
    </source>
</evidence>
<dbReference type="Proteomes" id="UP001200537">
    <property type="component" value="Unassembled WGS sequence"/>
</dbReference>
<dbReference type="RefSeq" id="WP_238128019.1">
    <property type="nucleotide sequence ID" value="NZ_JAGZVZ010000001.1"/>
</dbReference>
<feature type="transmembrane region" description="Helical" evidence="6">
    <location>
        <begin position="366"/>
        <end position="388"/>
    </location>
</feature>
<evidence type="ECO:0000256" key="3">
    <source>
        <dbReference type="ARBA" id="ARBA00022692"/>
    </source>
</evidence>
<evidence type="ECO:0000256" key="6">
    <source>
        <dbReference type="SAM" id="Phobius"/>
    </source>
</evidence>
<keyword evidence="2" id="KW-1003">Cell membrane</keyword>
<evidence type="ECO:0000256" key="1">
    <source>
        <dbReference type="ARBA" id="ARBA00004651"/>
    </source>
</evidence>
<feature type="transmembrane region" description="Helical" evidence="6">
    <location>
        <begin position="288"/>
        <end position="309"/>
    </location>
</feature>
<comment type="subcellular location">
    <subcellularLocation>
        <location evidence="1">Cell membrane</location>
        <topology evidence="1">Multi-pass membrane protein</topology>
    </subcellularLocation>
</comment>
<dbReference type="Pfam" id="PF02687">
    <property type="entry name" value="FtsX"/>
    <property type="match status" value="1"/>
</dbReference>
<protein>
    <recommendedName>
        <fullName evidence="7">ABC3 transporter permease C-terminal domain-containing protein</fullName>
    </recommendedName>
</protein>
<dbReference type="InterPro" id="IPR003838">
    <property type="entry name" value="ABC3_permease_C"/>
</dbReference>
<feature type="transmembrane region" description="Helical" evidence="6">
    <location>
        <begin position="21"/>
        <end position="44"/>
    </location>
</feature>
<keyword evidence="3 6" id="KW-0812">Transmembrane</keyword>
<keyword evidence="4 6" id="KW-1133">Transmembrane helix</keyword>
<dbReference type="GO" id="GO:0005886">
    <property type="term" value="C:plasma membrane"/>
    <property type="evidence" value="ECO:0007669"/>
    <property type="project" value="UniProtKB-SubCell"/>
</dbReference>
<keyword evidence="5 6" id="KW-0472">Membrane</keyword>